<dbReference type="EMBL" id="BRXU01000002">
    <property type="protein sequence ID" value="GLC49046.1"/>
    <property type="molecule type" value="Genomic_DNA"/>
</dbReference>
<comment type="caution">
    <text evidence="2">The sequence shown here is derived from an EMBL/GenBank/DDBJ whole genome shotgun (WGS) entry which is preliminary data.</text>
</comment>
<dbReference type="SUPFAM" id="SSF103657">
    <property type="entry name" value="BAR/IMD domain-like"/>
    <property type="match status" value="1"/>
</dbReference>
<gene>
    <name evidence="2" type="primary">PLEST006684</name>
    <name evidence="2" type="ORF">PLESTB_000176600</name>
</gene>
<dbReference type="InterPro" id="IPR027267">
    <property type="entry name" value="AH/BAR_dom_sf"/>
</dbReference>
<feature type="region of interest" description="Disordered" evidence="1">
    <location>
        <begin position="170"/>
        <end position="210"/>
    </location>
</feature>
<keyword evidence="3" id="KW-1185">Reference proteome</keyword>
<proteinExistence type="predicted"/>
<dbReference type="AlphaFoldDB" id="A0A9W6BBE7"/>
<evidence type="ECO:0000256" key="1">
    <source>
        <dbReference type="SAM" id="MobiDB-lite"/>
    </source>
</evidence>
<reference evidence="2 3" key="1">
    <citation type="journal article" date="2023" name="Commun. Biol.">
        <title>Reorganization of the ancestral sex-determining regions during the evolution of trioecy in Pleodorina starrii.</title>
        <authorList>
            <person name="Takahashi K."/>
            <person name="Suzuki S."/>
            <person name="Kawai-Toyooka H."/>
            <person name="Yamamoto K."/>
            <person name="Hamaji T."/>
            <person name="Ootsuki R."/>
            <person name="Yamaguchi H."/>
            <person name="Kawachi M."/>
            <person name="Higashiyama T."/>
            <person name="Nozaki H."/>
        </authorList>
    </citation>
    <scope>NUCLEOTIDE SEQUENCE [LARGE SCALE GENOMIC DNA]</scope>
    <source>
        <strain evidence="2 3">NIES-4479</strain>
    </source>
</reference>
<sequence length="474" mass="50668">MQKIIEQARQSLHVGERTFKPTPNLRNPAMLAEAEDFATHMTTFKTNVRRYQAHLQAFLRCLPVVARGNLPRVWERVPGGLCEPLRPNVSHAFPTRVGGEFDEGLLHDARDMLDAQLSQDIIKPIDRWLESLQVVKSRMRKLEGLRLDVDARRRRVHRRYMRALERMERREANRAEGGRGRHRRSRSVGGGDAEDTSSTSSSSAEEEDYELSYGGAAGEDDLRAIRGKEDFVRSSLYYQRKLAAVQATYREQEELVWEHLAGLVRDAAWLKAFVAGTLLTVKDTLQASAVALGHCKLPLPAFPRFNAGGEYGAIGDPAPLIADVPDSIKTAAGPVASPLALMAGGGGAIQSDVAAALRPKRMTAQPLQTSADNTTPRYDPVPPVIRGQPGIPLDELTPAGIEGSLTSGGGAATTTGAAAGGGGGGGIVGGLRELASEVMHAAKQGPVMPAVGGRGETLEPAAAMAAAGGGGDRF</sequence>
<accession>A0A9W6BBE7</accession>
<protein>
    <submittedName>
        <fullName evidence="2">Uncharacterized protein</fullName>
    </submittedName>
</protein>
<dbReference type="Gene3D" id="1.20.1270.60">
    <property type="entry name" value="Arfaptin homology (AH) domain/BAR domain"/>
    <property type="match status" value="1"/>
</dbReference>
<evidence type="ECO:0000313" key="2">
    <source>
        <dbReference type="EMBL" id="GLC49046.1"/>
    </source>
</evidence>
<feature type="compositionally biased region" description="Basic and acidic residues" evidence="1">
    <location>
        <begin position="170"/>
        <end position="179"/>
    </location>
</feature>
<organism evidence="2 3">
    <name type="scientific">Pleodorina starrii</name>
    <dbReference type="NCBI Taxonomy" id="330485"/>
    <lineage>
        <taxon>Eukaryota</taxon>
        <taxon>Viridiplantae</taxon>
        <taxon>Chlorophyta</taxon>
        <taxon>core chlorophytes</taxon>
        <taxon>Chlorophyceae</taxon>
        <taxon>CS clade</taxon>
        <taxon>Chlamydomonadales</taxon>
        <taxon>Volvocaceae</taxon>
        <taxon>Pleodorina</taxon>
    </lineage>
</organism>
<evidence type="ECO:0000313" key="3">
    <source>
        <dbReference type="Proteomes" id="UP001165080"/>
    </source>
</evidence>
<dbReference type="Proteomes" id="UP001165080">
    <property type="component" value="Unassembled WGS sequence"/>
</dbReference>
<name>A0A9W6BBE7_9CHLO</name>